<gene>
    <name evidence="2" type="ORF">SEVIR_3G424300v2</name>
</gene>
<protein>
    <submittedName>
        <fullName evidence="2">Uncharacterized protein</fullName>
    </submittedName>
</protein>
<evidence type="ECO:0000256" key="1">
    <source>
        <dbReference type="SAM" id="MobiDB-lite"/>
    </source>
</evidence>
<organism evidence="2 3">
    <name type="scientific">Setaria viridis</name>
    <name type="common">Green bristlegrass</name>
    <name type="synonym">Setaria italica subsp. viridis</name>
    <dbReference type="NCBI Taxonomy" id="4556"/>
    <lineage>
        <taxon>Eukaryota</taxon>
        <taxon>Viridiplantae</taxon>
        <taxon>Streptophyta</taxon>
        <taxon>Embryophyta</taxon>
        <taxon>Tracheophyta</taxon>
        <taxon>Spermatophyta</taxon>
        <taxon>Magnoliopsida</taxon>
        <taxon>Liliopsida</taxon>
        <taxon>Poales</taxon>
        <taxon>Poaceae</taxon>
        <taxon>PACMAD clade</taxon>
        <taxon>Panicoideae</taxon>
        <taxon>Panicodae</taxon>
        <taxon>Paniceae</taxon>
        <taxon>Cenchrinae</taxon>
        <taxon>Setaria</taxon>
    </lineage>
</organism>
<dbReference type="Proteomes" id="UP000298652">
    <property type="component" value="Chromosome 3"/>
</dbReference>
<reference evidence="2" key="1">
    <citation type="submission" date="2019-03" db="EMBL/GenBank/DDBJ databases">
        <title>WGS assembly of Setaria viridis.</title>
        <authorList>
            <person name="Huang P."/>
            <person name="Jenkins J."/>
            <person name="Grimwood J."/>
            <person name="Barry K."/>
            <person name="Healey A."/>
            <person name="Mamidi S."/>
            <person name="Sreedasyam A."/>
            <person name="Shu S."/>
            <person name="Feldman M."/>
            <person name="Wu J."/>
            <person name="Yu Y."/>
            <person name="Chen C."/>
            <person name="Johnson J."/>
            <person name="Rokhsar D."/>
            <person name="Baxter I."/>
            <person name="Schmutz J."/>
            <person name="Brutnell T."/>
            <person name="Kellogg E."/>
        </authorList>
    </citation>
    <scope>NUCLEOTIDE SEQUENCE [LARGE SCALE GENOMIC DNA]</scope>
</reference>
<name>A0A4U6VJP8_SETVI</name>
<keyword evidence="3" id="KW-1185">Reference proteome</keyword>
<accession>A0A4U6VJP8</accession>
<proteinExistence type="predicted"/>
<evidence type="ECO:0000313" key="2">
    <source>
        <dbReference type="EMBL" id="TKW29880.1"/>
    </source>
</evidence>
<dbReference type="Gramene" id="TKW29880">
    <property type="protein sequence ID" value="TKW29880"/>
    <property type="gene ID" value="SEVIR_3G424300v2"/>
</dbReference>
<feature type="region of interest" description="Disordered" evidence="1">
    <location>
        <begin position="47"/>
        <end position="70"/>
    </location>
</feature>
<dbReference type="AlphaFoldDB" id="A0A4U6VJP8"/>
<sequence length="234" mass="21733">MASLLGNGPELLGIKAGLLDDGPELVLRPSRAFPRLLFPCSQDIQRTVGPPHALGSRPSGTRAREDSSASPDAIAPVVAAGVGATVSATAAVSVVAAGAGATVSAAVAVSVVAAGAGATVSSTTAAPVTGSSSASSSRFITSLGGGTPGAASCPAGSAAGAKGGTGVGLCSVPDCGTLSPVAAAEAATAGGTAASPTTPPLAPGGVTVGPTEVVGTQSAFFGASGRTKFRGAAV</sequence>
<dbReference type="EMBL" id="CM016554">
    <property type="protein sequence ID" value="TKW29880.1"/>
    <property type="molecule type" value="Genomic_DNA"/>
</dbReference>
<evidence type="ECO:0000313" key="3">
    <source>
        <dbReference type="Proteomes" id="UP000298652"/>
    </source>
</evidence>